<dbReference type="PROSITE" id="PS51118">
    <property type="entry name" value="HTH_HXLR"/>
    <property type="match status" value="1"/>
</dbReference>
<feature type="domain" description="HTH hxlR-type" evidence="4">
    <location>
        <begin position="4"/>
        <end position="106"/>
    </location>
</feature>
<dbReference type="InterPro" id="IPR036390">
    <property type="entry name" value="WH_DNA-bd_sf"/>
</dbReference>
<evidence type="ECO:0000256" key="3">
    <source>
        <dbReference type="ARBA" id="ARBA00023163"/>
    </source>
</evidence>
<keyword evidence="3" id="KW-0804">Transcription</keyword>
<comment type="caution">
    <text evidence="5">The sequence shown here is derived from an EMBL/GenBank/DDBJ whole genome shotgun (WGS) entry which is preliminary data.</text>
</comment>
<dbReference type="Proteomes" id="UP000429595">
    <property type="component" value="Unassembled WGS sequence"/>
</dbReference>
<organism evidence="5 6">
    <name type="scientific">Bacillus aerolatus</name>
    <dbReference type="NCBI Taxonomy" id="2653354"/>
    <lineage>
        <taxon>Bacteria</taxon>
        <taxon>Bacillati</taxon>
        <taxon>Bacillota</taxon>
        <taxon>Bacilli</taxon>
        <taxon>Bacillales</taxon>
        <taxon>Bacillaceae</taxon>
        <taxon>Bacillus</taxon>
    </lineage>
</organism>
<accession>A0A6I1FRR1</accession>
<protein>
    <submittedName>
        <fullName evidence="5">Transcriptional regulator</fullName>
    </submittedName>
</protein>
<dbReference type="GO" id="GO:0003677">
    <property type="term" value="F:DNA binding"/>
    <property type="evidence" value="ECO:0007669"/>
    <property type="project" value="UniProtKB-KW"/>
</dbReference>
<dbReference type="Gene3D" id="1.10.10.10">
    <property type="entry name" value="Winged helix-like DNA-binding domain superfamily/Winged helix DNA-binding domain"/>
    <property type="match status" value="1"/>
</dbReference>
<dbReference type="AlphaFoldDB" id="A0A6I1FRR1"/>
<gene>
    <name evidence="5" type="ORF">F9802_08630</name>
</gene>
<dbReference type="InterPro" id="IPR036388">
    <property type="entry name" value="WH-like_DNA-bd_sf"/>
</dbReference>
<dbReference type="InterPro" id="IPR002577">
    <property type="entry name" value="HTH_HxlR"/>
</dbReference>
<dbReference type="EMBL" id="WEIO01000004">
    <property type="protein sequence ID" value="KAB7707268.1"/>
    <property type="molecule type" value="Genomic_DNA"/>
</dbReference>
<evidence type="ECO:0000313" key="6">
    <source>
        <dbReference type="Proteomes" id="UP000429595"/>
    </source>
</evidence>
<evidence type="ECO:0000259" key="4">
    <source>
        <dbReference type="PROSITE" id="PS51118"/>
    </source>
</evidence>
<proteinExistence type="predicted"/>
<keyword evidence="6" id="KW-1185">Reference proteome</keyword>
<dbReference type="RefSeq" id="WP_152151366.1">
    <property type="nucleotide sequence ID" value="NZ_WEIO01000004.1"/>
</dbReference>
<keyword evidence="1" id="KW-0805">Transcription regulation</keyword>
<evidence type="ECO:0000256" key="2">
    <source>
        <dbReference type="ARBA" id="ARBA00023125"/>
    </source>
</evidence>
<name>A0A6I1FRR1_9BACI</name>
<keyword evidence="2" id="KW-0238">DNA-binding</keyword>
<evidence type="ECO:0000256" key="1">
    <source>
        <dbReference type="ARBA" id="ARBA00023015"/>
    </source>
</evidence>
<dbReference type="PANTHER" id="PTHR33204">
    <property type="entry name" value="TRANSCRIPTIONAL REGULATOR, MARR FAMILY"/>
    <property type="match status" value="1"/>
</dbReference>
<evidence type="ECO:0000313" key="5">
    <source>
        <dbReference type="EMBL" id="KAB7707268.1"/>
    </source>
</evidence>
<dbReference type="PANTHER" id="PTHR33204:SF37">
    <property type="entry name" value="HTH-TYPE TRANSCRIPTIONAL REGULATOR YODB"/>
    <property type="match status" value="1"/>
</dbReference>
<dbReference type="SUPFAM" id="SSF46785">
    <property type="entry name" value="Winged helix' DNA-binding domain"/>
    <property type="match status" value="1"/>
</dbReference>
<sequence length="118" mass="13552">MNICPYLELSFQILGKKWNGLIIHYLSLCKDSTAHFTEMKRDLPDITPRALSLKLSELIEHGLIEKNVTGGSPVIISYELTEKGRSLSIALQPIQKWAQEHMDLEAKKQRKRGDLYEE</sequence>
<dbReference type="Pfam" id="PF01638">
    <property type="entry name" value="HxlR"/>
    <property type="match status" value="1"/>
</dbReference>
<reference evidence="5 6" key="1">
    <citation type="submission" date="2019-10" db="EMBL/GenBank/DDBJ databases">
        <title>Bacillus aerolatum sp. nov., isolated from bioaerosol of sport playgrounds.</title>
        <authorList>
            <person name="Chen P."/>
            <person name="Zhang G."/>
        </authorList>
    </citation>
    <scope>NUCLEOTIDE SEQUENCE [LARGE SCALE GENOMIC DNA]</scope>
    <source>
        <strain evidence="5 6">CX253</strain>
    </source>
</reference>